<keyword evidence="2" id="KW-1185">Reference proteome</keyword>
<protein>
    <submittedName>
        <fullName evidence="1">Uncharacterized protein</fullName>
    </submittedName>
</protein>
<organism evidence="1 2">
    <name type="scientific">Tetrahymena thermophila (strain SB210)</name>
    <dbReference type="NCBI Taxonomy" id="312017"/>
    <lineage>
        <taxon>Eukaryota</taxon>
        <taxon>Sar</taxon>
        <taxon>Alveolata</taxon>
        <taxon>Ciliophora</taxon>
        <taxon>Intramacronucleata</taxon>
        <taxon>Oligohymenophorea</taxon>
        <taxon>Hymenostomatida</taxon>
        <taxon>Tetrahymenina</taxon>
        <taxon>Tetrahymenidae</taxon>
        <taxon>Tetrahymena</taxon>
    </lineage>
</organism>
<proteinExistence type="predicted"/>
<dbReference type="RefSeq" id="XP_001018334.2">
    <property type="nucleotide sequence ID" value="XM_001018334.2"/>
</dbReference>
<sequence>MVLFLFCDISAINFFFKKKEIPSNKRKSMQINIEKIGYQIEKWHEYLNNYKPRTWILKACISIANQPDQLNLINDDTELDEYQLAFKKLIYSLKKNAAKKFTSSKIGFFENVTCILNVLEAIMTRCGKMVDEYVYLGHWQQVSMNILYEKTKDEITKIQIQIYYCDIYTKI</sequence>
<dbReference type="EMBL" id="GG662655">
    <property type="protein sequence ID" value="EAR98089.2"/>
    <property type="molecule type" value="Genomic_DNA"/>
</dbReference>
<evidence type="ECO:0000313" key="1">
    <source>
        <dbReference type="EMBL" id="EAR98089.2"/>
    </source>
</evidence>
<dbReference type="AlphaFoldDB" id="Q23NI5"/>
<accession>Q23NI5</accession>
<dbReference type="InParanoid" id="Q23NI5"/>
<evidence type="ECO:0000313" key="2">
    <source>
        <dbReference type="Proteomes" id="UP000009168"/>
    </source>
</evidence>
<reference evidence="2" key="1">
    <citation type="journal article" date="2006" name="PLoS Biol.">
        <title>Macronuclear genome sequence of the ciliate Tetrahymena thermophila, a model eukaryote.</title>
        <authorList>
            <person name="Eisen J.A."/>
            <person name="Coyne R.S."/>
            <person name="Wu M."/>
            <person name="Wu D."/>
            <person name="Thiagarajan M."/>
            <person name="Wortman J.R."/>
            <person name="Badger J.H."/>
            <person name="Ren Q."/>
            <person name="Amedeo P."/>
            <person name="Jones K.M."/>
            <person name="Tallon L.J."/>
            <person name="Delcher A.L."/>
            <person name="Salzberg S.L."/>
            <person name="Silva J.C."/>
            <person name="Haas B.J."/>
            <person name="Majoros W.H."/>
            <person name="Farzad M."/>
            <person name="Carlton J.M."/>
            <person name="Smith R.K. Jr."/>
            <person name="Garg J."/>
            <person name="Pearlman R.E."/>
            <person name="Karrer K.M."/>
            <person name="Sun L."/>
            <person name="Manning G."/>
            <person name="Elde N.C."/>
            <person name="Turkewitz A.P."/>
            <person name="Asai D.J."/>
            <person name="Wilkes D.E."/>
            <person name="Wang Y."/>
            <person name="Cai H."/>
            <person name="Collins K."/>
            <person name="Stewart B.A."/>
            <person name="Lee S.R."/>
            <person name="Wilamowska K."/>
            <person name="Weinberg Z."/>
            <person name="Ruzzo W.L."/>
            <person name="Wloga D."/>
            <person name="Gaertig J."/>
            <person name="Frankel J."/>
            <person name="Tsao C.-C."/>
            <person name="Gorovsky M.A."/>
            <person name="Keeling P.J."/>
            <person name="Waller R.F."/>
            <person name="Patron N.J."/>
            <person name="Cherry J.M."/>
            <person name="Stover N.A."/>
            <person name="Krieger C.J."/>
            <person name="del Toro C."/>
            <person name="Ryder H.F."/>
            <person name="Williamson S.C."/>
            <person name="Barbeau R.A."/>
            <person name="Hamilton E.P."/>
            <person name="Orias E."/>
        </authorList>
    </citation>
    <scope>NUCLEOTIDE SEQUENCE [LARGE SCALE GENOMIC DNA]</scope>
    <source>
        <strain evidence="2">SB210</strain>
    </source>
</reference>
<dbReference type="Proteomes" id="UP000009168">
    <property type="component" value="Unassembled WGS sequence"/>
</dbReference>
<dbReference type="KEGG" id="tet:TTHERM_00753350"/>
<gene>
    <name evidence="1" type="ORF">TTHERM_00753350</name>
</gene>
<dbReference type="GeneID" id="7846499"/>
<dbReference type="HOGENOM" id="CLU_1726008_0_0_1"/>
<name>Q23NI5_TETTS</name>